<proteinExistence type="predicted"/>
<evidence type="ECO:0000313" key="3">
    <source>
        <dbReference type="EMBL" id="PON21189.1"/>
    </source>
</evidence>
<dbReference type="CDD" id="cd22191">
    <property type="entry name" value="DPBB_RlpA_EXP_N-like"/>
    <property type="match status" value="1"/>
</dbReference>
<dbReference type="OrthoDB" id="623670at2759"/>
<dbReference type="Gene3D" id="2.40.40.10">
    <property type="entry name" value="RlpA-like domain"/>
    <property type="match status" value="1"/>
</dbReference>
<reference evidence="3" key="3">
    <citation type="submission" date="2017-08" db="EMBL/GenBank/DDBJ databases">
        <title>Trichoderma gamsii strain T6085, whole genome shotgun sequencing project.</title>
        <authorList>
            <person name="Baroncelli R."/>
        </authorList>
    </citation>
    <scope>NUCLEOTIDE SEQUENCE</scope>
    <source>
        <strain evidence="3">T6085</strain>
    </source>
</reference>
<evidence type="ECO:0000313" key="5">
    <source>
        <dbReference type="Proteomes" id="UP000236546"/>
    </source>
</evidence>
<dbReference type="Proteomes" id="UP000054821">
    <property type="component" value="Unassembled WGS sequence"/>
</dbReference>
<comment type="caution">
    <text evidence="3">The sequence shown here is derived from an EMBL/GenBank/DDBJ whole genome shotgun (WGS) entry which is preliminary data.</text>
</comment>
<reference evidence="2 5" key="2">
    <citation type="submission" date="2017-02" db="EMBL/GenBank/DDBJ databases">
        <title>Genomes of Trichoderma spp. with biocontrol activity.</title>
        <authorList>
            <person name="Gardiner D."/>
            <person name="Kazan K."/>
            <person name="Vos C."/>
            <person name="Harvey P."/>
        </authorList>
    </citation>
    <scope>NUCLEOTIDE SEQUENCE [LARGE SCALE GENOMIC DNA]</scope>
    <source>
        <strain evidence="2 5">A5MH</strain>
    </source>
</reference>
<reference evidence="3 4" key="1">
    <citation type="journal article" date="2016" name="Genome Announc.">
        <title>Draft Whole-Genome Sequence of Trichoderma gamsii T6085, a Promising Biocontrol Agent of Fusarium Head Blight on Wheat.</title>
        <authorList>
            <person name="Baroncelli R."/>
            <person name="Zapparata A."/>
            <person name="Piaggeschi G."/>
            <person name="Sarrocco S."/>
            <person name="Vannacci G."/>
        </authorList>
    </citation>
    <scope>NUCLEOTIDE SEQUENCE [LARGE SCALE GENOMIC DNA]</scope>
    <source>
        <strain evidence="3 4">T6085</strain>
    </source>
</reference>
<evidence type="ECO:0000313" key="4">
    <source>
        <dbReference type="Proteomes" id="UP000054821"/>
    </source>
</evidence>
<dbReference type="Proteomes" id="UP000236546">
    <property type="component" value="Unassembled WGS sequence"/>
</dbReference>
<keyword evidence="1" id="KW-0732">Signal</keyword>
<evidence type="ECO:0008006" key="6">
    <source>
        <dbReference type="Google" id="ProtNLM"/>
    </source>
</evidence>
<evidence type="ECO:0000313" key="2">
    <source>
        <dbReference type="EMBL" id="PNP39230.1"/>
    </source>
</evidence>
<dbReference type="EMBL" id="JPDN02000053">
    <property type="protein sequence ID" value="PON21189.1"/>
    <property type="molecule type" value="Genomic_DNA"/>
</dbReference>
<dbReference type="GeneID" id="29988532"/>
<sequence length="153" mass="16300">MKFSLSTISLALAVTASAVPIEEEQHTERSTITGSGPGSIFQFGSASNCRTIFWNSGACGLSTFFPNKVSASMPLIALPSRIFEAHGSSDQENPLCAKVITMTHKGVTRQAVISDENTSDEQSIDMCLDLWQAFGGHDGDGTLIENISWSIAA</sequence>
<dbReference type="InterPro" id="IPR036908">
    <property type="entry name" value="RlpA-like_sf"/>
</dbReference>
<gene>
    <name evidence="3" type="ORF">TGAM01_v209915</name>
    <name evidence="2" type="ORF">TGAMA5MH_08907</name>
</gene>
<organism evidence="3 4">
    <name type="scientific">Trichoderma gamsii</name>
    <dbReference type="NCBI Taxonomy" id="398673"/>
    <lineage>
        <taxon>Eukaryota</taxon>
        <taxon>Fungi</taxon>
        <taxon>Dikarya</taxon>
        <taxon>Ascomycota</taxon>
        <taxon>Pezizomycotina</taxon>
        <taxon>Sordariomycetes</taxon>
        <taxon>Hypocreomycetidae</taxon>
        <taxon>Hypocreales</taxon>
        <taxon>Hypocreaceae</taxon>
        <taxon>Trichoderma</taxon>
    </lineage>
</organism>
<dbReference type="EMBL" id="MTYH01000091">
    <property type="protein sequence ID" value="PNP39230.1"/>
    <property type="molecule type" value="Genomic_DNA"/>
</dbReference>
<accession>A0A0W7VGQ0</accession>
<dbReference type="AlphaFoldDB" id="A0A0W7VGQ0"/>
<protein>
    <recommendedName>
        <fullName evidence="6">Ecp2 effector protein domain-containing protein</fullName>
    </recommendedName>
</protein>
<evidence type="ECO:0000256" key="1">
    <source>
        <dbReference type="SAM" id="SignalP"/>
    </source>
</evidence>
<name>A0A0W7VGQ0_9HYPO</name>
<feature type="chain" id="PRO_5014528138" description="Ecp2 effector protein domain-containing protein" evidence="1">
    <location>
        <begin position="19"/>
        <end position="153"/>
    </location>
</feature>
<dbReference type="RefSeq" id="XP_018658367.1">
    <property type="nucleotide sequence ID" value="XM_018808449.1"/>
</dbReference>
<feature type="signal peptide" evidence="1">
    <location>
        <begin position="1"/>
        <end position="18"/>
    </location>
</feature>
<keyword evidence="4" id="KW-1185">Reference proteome</keyword>